<dbReference type="NCBIfam" id="NF001236">
    <property type="entry name" value="PRK00203.1"/>
    <property type="match status" value="1"/>
</dbReference>
<feature type="binding site" evidence="11">
    <location>
        <position position="138"/>
    </location>
    <ligand>
        <name>Mg(2+)</name>
        <dbReference type="ChEBI" id="CHEBI:18420"/>
        <label>2</label>
    </ligand>
</feature>
<name>A0A7X9UBF0_9ACTN</name>
<dbReference type="InterPro" id="IPR022892">
    <property type="entry name" value="RNaseHI"/>
</dbReference>
<dbReference type="InterPro" id="IPR002156">
    <property type="entry name" value="RNaseH_domain"/>
</dbReference>
<evidence type="ECO:0000256" key="6">
    <source>
        <dbReference type="ARBA" id="ARBA00022722"/>
    </source>
</evidence>
<comment type="catalytic activity">
    <reaction evidence="1 11">
        <text>Endonucleolytic cleavage to 5'-phosphomonoester.</text>
        <dbReference type="EC" id="3.1.26.4"/>
    </reaction>
</comment>
<dbReference type="GO" id="GO:0043137">
    <property type="term" value="P:DNA replication, removal of RNA primer"/>
    <property type="evidence" value="ECO:0007669"/>
    <property type="project" value="TreeGrafter"/>
</dbReference>
<dbReference type="Gene3D" id="3.30.420.10">
    <property type="entry name" value="Ribonuclease H-like superfamily/Ribonuclease H"/>
    <property type="match status" value="1"/>
</dbReference>
<comment type="subunit">
    <text evidence="4 11">Monomer.</text>
</comment>
<comment type="cofactor">
    <cofactor evidence="11">
        <name>Mg(2+)</name>
        <dbReference type="ChEBI" id="CHEBI:18420"/>
    </cofactor>
    <text evidence="11">Binds 1 Mg(2+) ion per subunit. May bind a second metal ion at a regulatory site, or after substrate binding.</text>
</comment>
<gene>
    <name evidence="11 13" type="primary">rnhA</name>
    <name evidence="13" type="ORF">HF320_02990</name>
</gene>
<evidence type="ECO:0000256" key="10">
    <source>
        <dbReference type="ARBA" id="ARBA00022842"/>
    </source>
</evidence>
<evidence type="ECO:0000256" key="3">
    <source>
        <dbReference type="ARBA" id="ARBA00005300"/>
    </source>
</evidence>
<dbReference type="EC" id="3.1.26.4" evidence="5 11"/>
<dbReference type="Proteomes" id="UP000546970">
    <property type="component" value="Unassembled WGS sequence"/>
</dbReference>
<dbReference type="CDD" id="cd09278">
    <property type="entry name" value="RNase_HI_prokaryote_like"/>
    <property type="match status" value="1"/>
</dbReference>
<feature type="binding site" evidence="11">
    <location>
        <position position="8"/>
    </location>
    <ligand>
        <name>Mg(2+)</name>
        <dbReference type="ChEBI" id="CHEBI:18420"/>
        <label>2</label>
    </ligand>
</feature>
<evidence type="ECO:0000256" key="2">
    <source>
        <dbReference type="ARBA" id="ARBA00004065"/>
    </source>
</evidence>
<evidence type="ECO:0000313" key="14">
    <source>
        <dbReference type="Proteomes" id="UP000546970"/>
    </source>
</evidence>
<keyword evidence="8 11" id="KW-0255">Endonuclease</keyword>
<dbReference type="GO" id="GO:0004523">
    <property type="term" value="F:RNA-DNA hybrid ribonuclease activity"/>
    <property type="evidence" value="ECO:0007669"/>
    <property type="project" value="UniProtKB-UniRule"/>
</dbReference>
<comment type="subcellular location">
    <subcellularLocation>
        <location evidence="11">Cytoplasm</location>
    </subcellularLocation>
</comment>
<accession>A0A7X9UBF0</accession>
<sequence length="162" mass="17935">MKVIVYTDGASRGNPGHGGYGAVLRYISPSGKEHVLELSCGYERTTNNRMELMGVIAALEALKRPCEVELHSDSQYVVNAFNKNWIAGWQARGWKTAAKKPVKNPDLWKRLIAAKEPHDVTFLWVKGHAGHKYNERCDELATVAADKGPRIVDTGFVEGDAD</sequence>
<comment type="similarity">
    <text evidence="3 11">Belongs to the RNase H family.</text>
</comment>
<keyword evidence="9 11" id="KW-0378">Hydrolase</keyword>
<evidence type="ECO:0000256" key="5">
    <source>
        <dbReference type="ARBA" id="ARBA00012180"/>
    </source>
</evidence>
<keyword evidence="6 11" id="KW-0540">Nuclease</keyword>
<comment type="function">
    <text evidence="2 11">Endonuclease that specifically degrades the RNA of RNA-DNA hybrids.</text>
</comment>
<dbReference type="PANTHER" id="PTHR10642">
    <property type="entry name" value="RIBONUCLEASE H1"/>
    <property type="match status" value="1"/>
</dbReference>
<dbReference type="AlphaFoldDB" id="A0A7X9UBF0"/>
<evidence type="ECO:0000259" key="12">
    <source>
        <dbReference type="PROSITE" id="PS50879"/>
    </source>
</evidence>
<evidence type="ECO:0000256" key="11">
    <source>
        <dbReference type="HAMAP-Rule" id="MF_00042"/>
    </source>
</evidence>
<evidence type="ECO:0000256" key="9">
    <source>
        <dbReference type="ARBA" id="ARBA00022801"/>
    </source>
</evidence>
<keyword evidence="14" id="KW-1185">Reference proteome</keyword>
<organism evidence="13 14">
    <name type="scientific">Collinsella acetigenes</name>
    <dbReference type="NCBI Taxonomy" id="2713419"/>
    <lineage>
        <taxon>Bacteria</taxon>
        <taxon>Bacillati</taxon>
        <taxon>Actinomycetota</taxon>
        <taxon>Coriobacteriia</taxon>
        <taxon>Coriobacteriales</taxon>
        <taxon>Coriobacteriaceae</taxon>
        <taxon>Collinsella</taxon>
    </lineage>
</organism>
<feature type="domain" description="RNase H type-1" evidence="12">
    <location>
        <begin position="1"/>
        <end position="146"/>
    </location>
</feature>
<proteinExistence type="inferred from homology"/>
<dbReference type="InterPro" id="IPR050092">
    <property type="entry name" value="RNase_H"/>
</dbReference>
<keyword evidence="11" id="KW-0963">Cytoplasm</keyword>
<dbReference type="FunFam" id="3.30.420.10:FF:000089">
    <property type="entry name" value="Ribonuclease H"/>
    <property type="match status" value="1"/>
</dbReference>
<keyword evidence="7 11" id="KW-0479">Metal-binding</keyword>
<evidence type="ECO:0000256" key="8">
    <source>
        <dbReference type="ARBA" id="ARBA00022759"/>
    </source>
</evidence>
<evidence type="ECO:0000256" key="1">
    <source>
        <dbReference type="ARBA" id="ARBA00000077"/>
    </source>
</evidence>
<dbReference type="PROSITE" id="PS50879">
    <property type="entry name" value="RNASE_H_1"/>
    <property type="match status" value="1"/>
</dbReference>
<dbReference type="HAMAP" id="MF_00042">
    <property type="entry name" value="RNase_H"/>
    <property type="match status" value="1"/>
</dbReference>
<dbReference type="SUPFAM" id="SSF53098">
    <property type="entry name" value="Ribonuclease H-like"/>
    <property type="match status" value="1"/>
</dbReference>
<protein>
    <recommendedName>
        <fullName evidence="5 11">Ribonuclease H</fullName>
        <shortName evidence="11">RNase H</shortName>
        <ecNumber evidence="5 11">3.1.26.4</ecNumber>
    </recommendedName>
</protein>
<dbReference type="InterPro" id="IPR012337">
    <property type="entry name" value="RNaseH-like_sf"/>
</dbReference>
<dbReference type="GO" id="GO:0003676">
    <property type="term" value="F:nucleic acid binding"/>
    <property type="evidence" value="ECO:0007669"/>
    <property type="project" value="InterPro"/>
</dbReference>
<evidence type="ECO:0000256" key="4">
    <source>
        <dbReference type="ARBA" id="ARBA00011245"/>
    </source>
</evidence>
<evidence type="ECO:0000313" key="13">
    <source>
        <dbReference type="EMBL" id="NMF55303.1"/>
    </source>
</evidence>
<dbReference type="Pfam" id="PF00075">
    <property type="entry name" value="RNase_H"/>
    <property type="match status" value="1"/>
</dbReference>
<evidence type="ECO:0000256" key="7">
    <source>
        <dbReference type="ARBA" id="ARBA00022723"/>
    </source>
</evidence>
<reference evidence="13 14" key="1">
    <citation type="submission" date="2020-04" db="EMBL/GenBank/DDBJ databases">
        <title>Collinsella sp. KGMB02528 nov., an anaerobic actinobacterium isolated from human feces.</title>
        <authorList>
            <person name="Han K.-I."/>
            <person name="Eom M.K."/>
            <person name="Kim J.-S."/>
            <person name="Lee K.C."/>
            <person name="Suh M.K."/>
            <person name="Park S.-H."/>
            <person name="Lee J.H."/>
            <person name="Kang S.W."/>
            <person name="Park J.-E."/>
            <person name="Oh B.S."/>
            <person name="Yu S.Y."/>
            <person name="Choi S.-H."/>
            <person name="Lee D.H."/>
            <person name="Yoon H."/>
            <person name="Kim B.-Y."/>
            <person name="Lee J.H."/>
            <person name="Lee J.-S."/>
        </authorList>
    </citation>
    <scope>NUCLEOTIDE SEQUENCE [LARGE SCALE GENOMIC DNA]</scope>
    <source>
        <strain evidence="13 14">KGMB02528</strain>
    </source>
</reference>
<comment type="caution">
    <text evidence="13">The sequence shown here is derived from an EMBL/GenBank/DDBJ whole genome shotgun (WGS) entry which is preliminary data.</text>
</comment>
<keyword evidence="10 11" id="KW-0460">Magnesium</keyword>
<dbReference type="GO" id="GO:0005737">
    <property type="term" value="C:cytoplasm"/>
    <property type="evidence" value="ECO:0007669"/>
    <property type="project" value="UniProtKB-SubCell"/>
</dbReference>
<dbReference type="RefSeq" id="WP_169276962.1">
    <property type="nucleotide sequence ID" value="NZ_JABBCP010000001.1"/>
</dbReference>
<feature type="binding site" evidence="11">
    <location>
        <position position="8"/>
    </location>
    <ligand>
        <name>Mg(2+)</name>
        <dbReference type="ChEBI" id="CHEBI:18420"/>
        <label>1</label>
    </ligand>
</feature>
<dbReference type="EMBL" id="JABBCP010000001">
    <property type="protein sequence ID" value="NMF55303.1"/>
    <property type="molecule type" value="Genomic_DNA"/>
</dbReference>
<feature type="binding site" evidence="11">
    <location>
        <position position="51"/>
    </location>
    <ligand>
        <name>Mg(2+)</name>
        <dbReference type="ChEBI" id="CHEBI:18420"/>
        <label>1</label>
    </ligand>
</feature>
<feature type="binding site" evidence="11">
    <location>
        <position position="73"/>
    </location>
    <ligand>
        <name>Mg(2+)</name>
        <dbReference type="ChEBI" id="CHEBI:18420"/>
        <label>1</label>
    </ligand>
</feature>
<dbReference type="InterPro" id="IPR036397">
    <property type="entry name" value="RNaseH_sf"/>
</dbReference>
<dbReference type="GO" id="GO:0000287">
    <property type="term" value="F:magnesium ion binding"/>
    <property type="evidence" value="ECO:0007669"/>
    <property type="project" value="UniProtKB-UniRule"/>
</dbReference>
<dbReference type="PANTHER" id="PTHR10642:SF26">
    <property type="entry name" value="RIBONUCLEASE H1"/>
    <property type="match status" value="1"/>
</dbReference>